<dbReference type="Proteomes" id="UP000799778">
    <property type="component" value="Unassembled WGS sequence"/>
</dbReference>
<proteinExistence type="predicted"/>
<organism evidence="6 7">
    <name type="scientific">Aaosphaeria arxii CBS 175.79</name>
    <dbReference type="NCBI Taxonomy" id="1450172"/>
    <lineage>
        <taxon>Eukaryota</taxon>
        <taxon>Fungi</taxon>
        <taxon>Dikarya</taxon>
        <taxon>Ascomycota</taxon>
        <taxon>Pezizomycotina</taxon>
        <taxon>Dothideomycetes</taxon>
        <taxon>Pleosporomycetidae</taxon>
        <taxon>Pleosporales</taxon>
        <taxon>Pleosporales incertae sedis</taxon>
        <taxon>Aaosphaeria</taxon>
    </lineage>
</organism>
<dbReference type="PANTHER" id="PTHR47840">
    <property type="entry name" value="ZN(II)2CYS6 TRANSCRIPTION FACTOR (EUROFUNG)-RELATED"/>
    <property type="match status" value="1"/>
</dbReference>
<keyword evidence="1" id="KW-0805">Transcription regulation</keyword>
<gene>
    <name evidence="6" type="ORF">BU24DRAFT_338974</name>
</gene>
<dbReference type="AlphaFoldDB" id="A0A6A5Y7S7"/>
<dbReference type="GO" id="GO:0008270">
    <property type="term" value="F:zinc ion binding"/>
    <property type="evidence" value="ECO:0007669"/>
    <property type="project" value="InterPro"/>
</dbReference>
<evidence type="ECO:0000256" key="4">
    <source>
        <dbReference type="SAM" id="MobiDB-lite"/>
    </source>
</evidence>
<evidence type="ECO:0000313" key="6">
    <source>
        <dbReference type="EMBL" id="KAF2020791.1"/>
    </source>
</evidence>
<dbReference type="InterPro" id="IPR007219">
    <property type="entry name" value="XnlR_reg_dom"/>
</dbReference>
<name>A0A6A5Y7S7_9PLEO</name>
<dbReference type="PANTHER" id="PTHR47840:SF1">
    <property type="entry name" value="ZN(II)2CYS6 TRANSCRIPTION FACTOR (EUROFUNG)"/>
    <property type="match status" value="1"/>
</dbReference>
<evidence type="ECO:0000256" key="3">
    <source>
        <dbReference type="ARBA" id="ARBA00023242"/>
    </source>
</evidence>
<evidence type="ECO:0000256" key="2">
    <source>
        <dbReference type="ARBA" id="ARBA00023163"/>
    </source>
</evidence>
<feature type="region of interest" description="Disordered" evidence="4">
    <location>
        <begin position="30"/>
        <end position="59"/>
    </location>
</feature>
<feature type="domain" description="Xylanolytic transcriptional activator regulatory" evidence="5">
    <location>
        <begin position="301"/>
        <end position="372"/>
    </location>
</feature>
<keyword evidence="3" id="KW-0539">Nucleus</keyword>
<dbReference type="GeneID" id="54280553"/>
<keyword evidence="7" id="KW-1185">Reference proteome</keyword>
<accession>A0A6A5Y7S7</accession>
<dbReference type="OrthoDB" id="5392779at2759"/>
<reference evidence="6" key="1">
    <citation type="journal article" date="2020" name="Stud. Mycol.">
        <title>101 Dothideomycetes genomes: a test case for predicting lifestyles and emergence of pathogens.</title>
        <authorList>
            <person name="Haridas S."/>
            <person name="Albert R."/>
            <person name="Binder M."/>
            <person name="Bloem J."/>
            <person name="Labutti K."/>
            <person name="Salamov A."/>
            <person name="Andreopoulos B."/>
            <person name="Baker S."/>
            <person name="Barry K."/>
            <person name="Bills G."/>
            <person name="Bluhm B."/>
            <person name="Cannon C."/>
            <person name="Castanera R."/>
            <person name="Culley D."/>
            <person name="Daum C."/>
            <person name="Ezra D."/>
            <person name="Gonzalez J."/>
            <person name="Henrissat B."/>
            <person name="Kuo A."/>
            <person name="Liang C."/>
            <person name="Lipzen A."/>
            <person name="Lutzoni F."/>
            <person name="Magnuson J."/>
            <person name="Mondo S."/>
            <person name="Nolan M."/>
            <person name="Ohm R."/>
            <person name="Pangilinan J."/>
            <person name="Park H.-J."/>
            <person name="Ramirez L."/>
            <person name="Alfaro M."/>
            <person name="Sun H."/>
            <person name="Tritt A."/>
            <person name="Yoshinaga Y."/>
            <person name="Zwiers L.-H."/>
            <person name="Turgeon B."/>
            <person name="Goodwin S."/>
            <person name="Spatafora J."/>
            <person name="Crous P."/>
            <person name="Grigoriev I."/>
        </authorList>
    </citation>
    <scope>NUCLEOTIDE SEQUENCE</scope>
    <source>
        <strain evidence="6">CBS 175.79</strain>
    </source>
</reference>
<dbReference type="GO" id="GO:0006351">
    <property type="term" value="P:DNA-templated transcription"/>
    <property type="evidence" value="ECO:0007669"/>
    <property type="project" value="InterPro"/>
</dbReference>
<sequence length="669" mass="74856">MESITTSKEPLSRKRPSHVFRACWECKKRKTFGCSPSDSDMSGLGGANSAGGSSAATHDESMCPLHVGERLSKLEQLFEKFVCRKFSNAETAPVTPQSPPLTEPEPASEKLPKFTFGLPEISKDTQSLSSIGEGIVKSTWSSAPSIRTLVDGEGHAPLSSAETIRRSLVALLPSQHDADVIFESTNGWMVLRTGYTPTKDLFVNQDPETYALDMSAIAKSHSIIVARTLLHLAICINALPPEFNTSRLAHVWSLDAAMQNYVSTVTSLVISSDEQMSTLPGLETLLLLSIFHMNSANLRQAWLIVRRAMNLAHLMGFHRIINHPSTTPPIETVQMARRLWRSIIDSDRYLCLHLRMPFASDEYPVPHDADSHVIHRAQLGALSRKIAETDRNVTPQTYVQALALDEELEAQMKLMSKDFWEVPNVPPTARSPESSMVLERLVVQIWHFELKVFIHLPYLLRAPQETRFEYSKITALQASRNVIMRWFALRNSNITQACCRFSELAAFIATVTIGLDILIEMGTKEQKEVQRTRGSDFAMICRVVGEMEKLAKASPREKIAARSATVIKKILSSLDPSRKNAQKARVSLPYFGTIELEYHKPPVRPTFDLDSDTARKLETAKTGSNVPIFSFVSNELWPSAEGDWEKSLNFDVVLFNGLEDQDTEGDWIF</sequence>
<evidence type="ECO:0000256" key="1">
    <source>
        <dbReference type="ARBA" id="ARBA00023015"/>
    </source>
</evidence>
<dbReference type="EMBL" id="ML978066">
    <property type="protein sequence ID" value="KAF2020791.1"/>
    <property type="molecule type" value="Genomic_DNA"/>
</dbReference>
<dbReference type="GO" id="GO:0003677">
    <property type="term" value="F:DNA binding"/>
    <property type="evidence" value="ECO:0007669"/>
    <property type="project" value="InterPro"/>
</dbReference>
<protein>
    <recommendedName>
        <fullName evidence="5">Xylanolytic transcriptional activator regulatory domain-containing protein</fullName>
    </recommendedName>
</protein>
<evidence type="ECO:0000313" key="7">
    <source>
        <dbReference type="Proteomes" id="UP000799778"/>
    </source>
</evidence>
<keyword evidence="2" id="KW-0804">Transcription</keyword>
<dbReference type="Pfam" id="PF04082">
    <property type="entry name" value="Fungal_trans"/>
    <property type="match status" value="1"/>
</dbReference>
<dbReference type="CDD" id="cd12148">
    <property type="entry name" value="fungal_TF_MHR"/>
    <property type="match status" value="1"/>
</dbReference>
<dbReference type="RefSeq" id="XP_033389130.1">
    <property type="nucleotide sequence ID" value="XM_033523156.1"/>
</dbReference>
<evidence type="ECO:0000259" key="5">
    <source>
        <dbReference type="SMART" id="SM00906"/>
    </source>
</evidence>
<dbReference type="SMART" id="SM00906">
    <property type="entry name" value="Fungal_trans"/>
    <property type="match status" value="1"/>
</dbReference>